<dbReference type="Gene3D" id="3.40.50.300">
    <property type="entry name" value="P-loop containing nucleotide triphosphate hydrolases"/>
    <property type="match status" value="1"/>
</dbReference>
<dbReference type="Proteomes" id="UP000002975">
    <property type="component" value="Unassembled WGS sequence"/>
</dbReference>
<evidence type="ECO:0000256" key="1">
    <source>
        <dbReference type="SAM" id="Coils"/>
    </source>
</evidence>
<name>E5BEF6_9FUSO</name>
<dbReference type="InterPro" id="IPR012547">
    <property type="entry name" value="PDDEXK_9"/>
</dbReference>
<dbReference type="EMBL" id="GG657971">
    <property type="protein sequence ID" value="EFS21432.1"/>
    <property type="molecule type" value="Genomic_DNA"/>
</dbReference>
<dbReference type="Pfam" id="PF09820">
    <property type="entry name" value="AAA-ATPase_like"/>
    <property type="match status" value="1"/>
</dbReference>
<evidence type="ECO:0000313" key="3">
    <source>
        <dbReference type="EMBL" id="EFS21432.1"/>
    </source>
</evidence>
<dbReference type="InterPro" id="IPR027417">
    <property type="entry name" value="P-loop_NTPase"/>
</dbReference>
<feature type="domain" description="AAA-ATPase-like" evidence="2">
    <location>
        <begin position="5"/>
        <end position="228"/>
    </location>
</feature>
<dbReference type="AlphaFoldDB" id="E5BEF6"/>
<protein>
    <recommendedName>
        <fullName evidence="2">AAA-ATPase-like domain-containing protein</fullName>
    </recommendedName>
</protein>
<dbReference type="PANTHER" id="PTHR34825">
    <property type="entry name" value="CONSERVED PROTEIN, WITH A WEAK D-GALACTARATE DEHYDRATASE/ALTRONATE HYDROLASE DOMAIN"/>
    <property type="match status" value="1"/>
</dbReference>
<gene>
    <name evidence="3" type="ORF">FSBG_00929</name>
</gene>
<dbReference type="BioCyc" id="FSP469605-HMP:GTSP-934-MONOMER"/>
<evidence type="ECO:0000259" key="2">
    <source>
        <dbReference type="Pfam" id="PF09820"/>
    </source>
</evidence>
<sequence length="543" mass="63051">MKKIPIGIEDFKMLITDDYFYIDKTKFIEEILNDGSLVKLFTRPRRFGKTLNMSMLKNFFDIRGAEENKKLFDSLYIEKSPVFAEQGKYPVIFISFKGLIGDTLEKLIDSLKVKISKLFAEYRDLIEKLDKFDTALFEKMILREDISEAELSESLLTLTDILYRYYKKQVIVLIDEYDAPLTYAYGQGYYKEAVDFFKTLYGNVLKTNSNLKMGVLTGAIRVAQAGIFSDLNNIETHTILDEAYDEYFGLLENEVENILIEYKSEDKLEDVKSWYDGYKFGNMEVYNPWSILRYVKYKKLDAYWINTSGNALIKELLLLSDGTVFEDLDNLVNGQEKNIYVNESIALGNDLDPNRIWEIILFSGYLTVKEKISNESYLIKIPNKEIQSFFKGLFAEIVFKGKSNITSMKAALENKDINTIIRILEKVVLNAISFYDTNKKLENPYQTLLAGFLYALDDYYEMKPNPETGYGRADIILKPRNKKWIGYIFELKRAKTKNLEKEAEKALEQIEEKKYDTILISEGIKEIIKIGLVFDGKKAVAYY</sequence>
<dbReference type="RefSeq" id="WP_008801502.1">
    <property type="nucleotide sequence ID" value="NZ_GG657971.1"/>
</dbReference>
<dbReference type="HOGENOM" id="CLU_021114_1_2_0"/>
<dbReference type="OrthoDB" id="78597at2"/>
<proteinExistence type="predicted"/>
<dbReference type="InterPro" id="IPR018631">
    <property type="entry name" value="AAA-ATPase-like_dom"/>
</dbReference>
<dbReference type="Pfam" id="PF08011">
    <property type="entry name" value="PDDEXK_9"/>
    <property type="match status" value="1"/>
</dbReference>
<evidence type="ECO:0000313" key="4">
    <source>
        <dbReference type="Proteomes" id="UP000002975"/>
    </source>
</evidence>
<keyword evidence="4" id="KW-1185">Reference proteome</keyword>
<accession>E5BEF6</accession>
<organism evidence="3 4">
    <name type="scientific">Fusobacterium gonidiaformans 3-1-5R</name>
    <dbReference type="NCBI Taxonomy" id="469605"/>
    <lineage>
        <taxon>Bacteria</taxon>
        <taxon>Fusobacteriati</taxon>
        <taxon>Fusobacteriota</taxon>
        <taxon>Fusobacteriia</taxon>
        <taxon>Fusobacteriales</taxon>
        <taxon>Fusobacteriaceae</taxon>
        <taxon>Fusobacterium</taxon>
    </lineage>
</organism>
<reference evidence="3 4" key="1">
    <citation type="submission" date="2009-02" db="EMBL/GenBank/DDBJ databases">
        <title>The Genome Sequence of Fusobacterium sp. 3_1_5R.</title>
        <authorList>
            <consortium name="The Broad Institute Genome Sequencing Platform"/>
            <person name="Ward D."/>
            <person name="Young S.K."/>
            <person name="Kodira C.D."/>
            <person name="Zeng Q."/>
            <person name="Koehrsen M."/>
            <person name="Alvarado L."/>
            <person name="Berlin A."/>
            <person name="Borenstein D."/>
            <person name="Chen Z."/>
            <person name="Engels R."/>
            <person name="Freedman E."/>
            <person name="Gellesch M."/>
            <person name="Goldberg J."/>
            <person name="Griggs A."/>
            <person name="Gujja S."/>
            <person name="Heiman D."/>
            <person name="Hepburn T."/>
            <person name="Howarth C."/>
            <person name="Jen D."/>
            <person name="Larson L."/>
            <person name="Lewis B."/>
            <person name="Mehta T."/>
            <person name="Park D."/>
            <person name="Pearson M."/>
            <person name="Roberts A."/>
            <person name="Saif S."/>
            <person name="Shea T."/>
            <person name="Shenoy N."/>
            <person name="Sisk P."/>
            <person name="Stolte C."/>
            <person name="Sykes S."/>
            <person name="Walk T."/>
            <person name="White J."/>
            <person name="Yandava C."/>
            <person name="Allen-Vercoe E."/>
            <person name="Strauss J."/>
            <person name="Ambrose C."/>
            <person name="Lander E."/>
            <person name="Nusbaum C."/>
            <person name="Galagan J."/>
            <person name="Birren B."/>
        </authorList>
    </citation>
    <scope>NUCLEOTIDE SEQUENCE [LARGE SCALE GENOMIC DNA]</scope>
    <source>
        <strain evidence="3 4">3_1_5R</strain>
    </source>
</reference>
<dbReference type="SUPFAM" id="SSF52540">
    <property type="entry name" value="P-loop containing nucleoside triphosphate hydrolases"/>
    <property type="match status" value="1"/>
</dbReference>
<keyword evidence="1" id="KW-0175">Coiled coil</keyword>
<feature type="coiled-coil region" evidence="1">
    <location>
        <begin position="489"/>
        <end position="516"/>
    </location>
</feature>
<dbReference type="PANTHER" id="PTHR34825:SF1">
    <property type="entry name" value="AAA-ATPASE-LIKE DOMAIN-CONTAINING PROTEIN"/>
    <property type="match status" value="1"/>
</dbReference>